<protein>
    <submittedName>
        <fullName evidence="1">Uncharacterized protein</fullName>
    </submittedName>
</protein>
<dbReference type="AlphaFoldDB" id="A0A6J5CA86"/>
<reference evidence="1 2" key="1">
    <citation type="submission" date="2020-04" db="EMBL/GenBank/DDBJ databases">
        <authorList>
            <person name="De Canck E."/>
        </authorList>
    </citation>
    <scope>NUCLEOTIDE SEQUENCE [LARGE SCALE GENOMIC DNA]</scope>
    <source>
        <strain evidence="1 2">LMG 22037</strain>
    </source>
</reference>
<accession>A0A6J5CA86</accession>
<evidence type="ECO:0000313" key="2">
    <source>
        <dbReference type="Proteomes" id="UP000494249"/>
    </source>
</evidence>
<sequence length="168" mass="17907">MRVPSTPQPSAGLVRALRNALADQLHDVPVYASTTASQLAGWEPVPADCHGNADRWVAAHPGDTAVRGWLHEPLADQPHRFVAHSLVRTTTGALVDVTLPAGPQPLRFLTHPGSDSYFFSFLRCPLPFPVLAAPVADFDEFLIVPFDDASAEDGGGGNRTAGLPEDIP</sequence>
<proteinExistence type="predicted"/>
<evidence type="ECO:0000313" key="1">
    <source>
        <dbReference type="EMBL" id="CAB3730786.1"/>
    </source>
</evidence>
<gene>
    <name evidence="1" type="ORF">LMG22037_05563</name>
</gene>
<name>A0A6J5CA86_9BURK</name>
<dbReference type="RefSeq" id="WP_035481683.1">
    <property type="nucleotide sequence ID" value="NZ_CADFGL010000038.1"/>
</dbReference>
<organism evidence="1 2">
    <name type="scientific">Paraburkholderia phenoliruptrix</name>
    <dbReference type="NCBI Taxonomy" id="252970"/>
    <lineage>
        <taxon>Bacteria</taxon>
        <taxon>Pseudomonadati</taxon>
        <taxon>Pseudomonadota</taxon>
        <taxon>Betaproteobacteria</taxon>
        <taxon>Burkholderiales</taxon>
        <taxon>Burkholderiaceae</taxon>
        <taxon>Paraburkholderia</taxon>
    </lineage>
</organism>
<dbReference type="EMBL" id="CADIKB010000041">
    <property type="protein sequence ID" value="CAB3730786.1"/>
    <property type="molecule type" value="Genomic_DNA"/>
</dbReference>
<dbReference type="Proteomes" id="UP000494249">
    <property type="component" value="Unassembled WGS sequence"/>
</dbReference>